<dbReference type="EMBL" id="BAABEY010000036">
    <property type="protein sequence ID" value="GAA4446082.1"/>
    <property type="molecule type" value="Genomic_DNA"/>
</dbReference>
<feature type="region of interest" description="Disordered" evidence="1">
    <location>
        <begin position="23"/>
        <end position="48"/>
    </location>
</feature>
<evidence type="ECO:0000256" key="2">
    <source>
        <dbReference type="SAM" id="SignalP"/>
    </source>
</evidence>
<evidence type="ECO:0000256" key="1">
    <source>
        <dbReference type="SAM" id="MobiDB-lite"/>
    </source>
</evidence>
<dbReference type="PROSITE" id="PS51318">
    <property type="entry name" value="TAT"/>
    <property type="match status" value="1"/>
</dbReference>
<accession>A0ABP8MA23</accession>
<feature type="chain" id="PRO_5046218079" evidence="2">
    <location>
        <begin position="27"/>
        <end position="794"/>
    </location>
</feature>
<keyword evidence="2" id="KW-0732">Signal</keyword>
<dbReference type="InterPro" id="IPR006311">
    <property type="entry name" value="TAT_signal"/>
</dbReference>
<dbReference type="RefSeq" id="WP_345032245.1">
    <property type="nucleotide sequence ID" value="NZ_BAABEY010000036.1"/>
</dbReference>
<comment type="caution">
    <text evidence="3">The sequence shown here is derived from an EMBL/GenBank/DDBJ whole genome shotgun (WGS) entry which is preliminary data.</text>
</comment>
<organism evidence="3 4">
    <name type="scientific">Ravibacter arvi</name>
    <dbReference type="NCBI Taxonomy" id="2051041"/>
    <lineage>
        <taxon>Bacteria</taxon>
        <taxon>Pseudomonadati</taxon>
        <taxon>Bacteroidota</taxon>
        <taxon>Cytophagia</taxon>
        <taxon>Cytophagales</taxon>
        <taxon>Spirosomataceae</taxon>
        <taxon>Ravibacter</taxon>
    </lineage>
</organism>
<name>A0ABP8MA23_9BACT</name>
<protein>
    <submittedName>
        <fullName evidence="3">Uncharacterized protein</fullName>
    </submittedName>
</protein>
<reference evidence="4" key="1">
    <citation type="journal article" date="2019" name="Int. J. Syst. Evol. Microbiol.">
        <title>The Global Catalogue of Microorganisms (GCM) 10K type strain sequencing project: providing services to taxonomists for standard genome sequencing and annotation.</title>
        <authorList>
            <consortium name="The Broad Institute Genomics Platform"/>
            <consortium name="The Broad Institute Genome Sequencing Center for Infectious Disease"/>
            <person name="Wu L."/>
            <person name="Ma J."/>
        </authorList>
    </citation>
    <scope>NUCLEOTIDE SEQUENCE [LARGE SCALE GENOMIC DNA]</scope>
    <source>
        <strain evidence="4">JCM 31920</strain>
    </source>
</reference>
<proteinExistence type="predicted"/>
<gene>
    <name evidence="3" type="ORF">GCM10023091_38600</name>
</gene>
<evidence type="ECO:0000313" key="4">
    <source>
        <dbReference type="Proteomes" id="UP001501508"/>
    </source>
</evidence>
<evidence type="ECO:0000313" key="3">
    <source>
        <dbReference type="EMBL" id="GAA4446082.1"/>
    </source>
</evidence>
<dbReference type="Proteomes" id="UP001501508">
    <property type="component" value="Unassembled WGS sequence"/>
</dbReference>
<feature type="signal peptide" evidence="2">
    <location>
        <begin position="1"/>
        <end position="26"/>
    </location>
</feature>
<sequence>MSQHFSRRKFLLSTGLGIAGTTALNAAPDTPVSGGDHTIGNKTGTAPDDTQTFAAEVERILPKDQPYGHHKRIAEGPLHVLCRDRGQAGTNDEFSLEGWQLQYISGGDQVIETAVEDFREFMKVSMDVEIPVLKIEPAVRAKKKGNQIVVGLKEYFPQYAANLKGPKAYALIKEKQQLLVIGYDPVGVLQGLFCLEAQMKFREGPFLEKNLRWIREAVYERRMVLSGLGWMEWPDNQLAHIAHNGFDGLFTSVYANANGDRTTPETSTDFYARLMYRIRRQSPERVHDLIKRAARWGIKVYTPIIYQYTGTAESEAGLRKLVKDIIREFPEMGGYVLLTEGFWYQKWGGLHGADEAHVKNWADNWAKAVGIVTEECHRVNPETHILAWEYNIDFRPQNVKLKRYFVQKLPQDAIPSLTWENGKGFELDGMQGFLRDYSLSQVGPAEVTQGQIEEANARGMKVFSKVDTFASWQFGTIPYLPFPGQWRKRYDALAKYGVKGTIESWSSGFTPNFISELRYWTCWNESLSYEDLIGKMASRLFGKEQKEKVLQAWVHFDQAIRQIPDTGPNMGTNNAIGNPLFFQEPPLRTATFHKSWMDHNMWMGYLGGELNPYWPFTVTRMVFYPDFTNKTNRAEQYARGATGIVAAPGTPLLPVFLKYLKNASAEMEKGLKLYRSAALASPEWKRAIAVREVVVAEHLHRMMDSNAAVLEFENYRLQWAAATDAGKANSLLDQMEKILKEEIARTKLSQLAVSRDSRFGFQFEQDYVYTPYSLSEKMKLLQETLSEQLPAARR</sequence>
<keyword evidence="4" id="KW-1185">Reference proteome</keyword>